<evidence type="ECO:0000256" key="4">
    <source>
        <dbReference type="ARBA" id="ARBA00022833"/>
    </source>
</evidence>
<keyword evidence="2" id="KW-0479">Metal-binding</keyword>
<keyword evidence="7" id="KW-0175">Coiled coil</keyword>
<protein>
    <recommendedName>
        <fullName evidence="9">THAP-type domain-containing protein</fullName>
    </recommendedName>
</protein>
<keyword evidence="3 6" id="KW-0863">Zinc-finger</keyword>
<proteinExistence type="predicted"/>
<evidence type="ECO:0000256" key="7">
    <source>
        <dbReference type="SAM" id="Coils"/>
    </source>
</evidence>
<dbReference type="InterPro" id="IPR027806">
    <property type="entry name" value="HARBI1_dom"/>
</dbReference>
<comment type="caution">
    <text evidence="10">The sequence shown here is derived from an EMBL/GenBank/DDBJ whole genome shotgun (WGS) entry which is preliminary data.</text>
</comment>
<reference evidence="10 12" key="1">
    <citation type="submission" date="2024-02" db="EMBL/GenBank/DDBJ databases">
        <title>Chromosome-scale genome assembly of the rough periwinkle Littorina saxatilis.</title>
        <authorList>
            <person name="De Jode A."/>
            <person name="Faria R."/>
            <person name="Formenti G."/>
            <person name="Sims Y."/>
            <person name="Smith T.P."/>
            <person name="Tracey A."/>
            <person name="Wood J.M.D."/>
            <person name="Zagrodzka Z.B."/>
            <person name="Johannesson K."/>
            <person name="Butlin R.K."/>
            <person name="Leder E.H."/>
        </authorList>
    </citation>
    <scope>NUCLEOTIDE SEQUENCE [LARGE SCALE GENOMIC DNA]</scope>
    <source>
        <strain evidence="10">Snail1</strain>
        <tissue evidence="10">Muscle</tissue>
    </source>
</reference>
<dbReference type="SUPFAM" id="SSF57716">
    <property type="entry name" value="Glucocorticoid receptor-like (DNA-binding domain)"/>
    <property type="match status" value="1"/>
</dbReference>
<feature type="domain" description="THAP-type" evidence="9">
    <location>
        <begin position="1"/>
        <end position="93"/>
    </location>
</feature>
<dbReference type="InterPro" id="IPR006612">
    <property type="entry name" value="THAP_Znf"/>
</dbReference>
<keyword evidence="12" id="KW-1185">Reference proteome</keyword>
<dbReference type="EMBL" id="JBAMIC010000024">
    <property type="protein sequence ID" value="KAK7090239.1"/>
    <property type="molecule type" value="Genomic_DNA"/>
</dbReference>
<evidence type="ECO:0000313" key="11">
    <source>
        <dbReference type="EMBL" id="KAK7106993.1"/>
    </source>
</evidence>
<sequence>MVNTCCVNGCATRSNKEPDVTFHRIPKTDLTRGEKIRELSEKRRRAWIQQINRKTVTDITIKPWTRVCSKHFVTGKPAELYDESHPDWVPSLDMGYNCKKGDLDRYERTKQRQVQPVQAEAEPEPSADGDADGVIEMSADNEDSEEVTNKAASGDVVLQQVFLQLEKDRRLLQTEKEAVVAENNSFKSEVQALTEENMHMKEKLASVTWCEDSFRDDDNKVKYYTGLPSFVLLMALLKELSPHITTGPRTATTKFQQLLMVLMRLRLNLPIRVISDMFILSESTVSRTVLKMIDVMFDRLKHIVKWPNKDELWGSVPLDFLHSFGKKVTVIIDCFEIFMETPSSMDPKCKTFSHYKHHNTMKFLIGITPQGSVSYVSKGWGGRTSDKFLTENSDFLDHLLPGDLVLADRGFNISESVGLRCAEVKIPAFTKGKRQLSAFDVESTRKLAHLRIHVERVIGIIMQKYPILDATIPVTFLSKSEGDQFSTLDKVVTVCAALVNLCPSVVPFD</sequence>
<evidence type="ECO:0000256" key="5">
    <source>
        <dbReference type="ARBA" id="ARBA00023125"/>
    </source>
</evidence>
<dbReference type="GO" id="GO:0008270">
    <property type="term" value="F:zinc ion binding"/>
    <property type="evidence" value="ECO:0007669"/>
    <property type="project" value="UniProtKB-KW"/>
</dbReference>
<evidence type="ECO:0000256" key="3">
    <source>
        <dbReference type="ARBA" id="ARBA00022771"/>
    </source>
</evidence>
<keyword evidence="5 6" id="KW-0238">DNA-binding</keyword>
<dbReference type="AlphaFoldDB" id="A0AAN9ANS4"/>
<feature type="region of interest" description="Disordered" evidence="8">
    <location>
        <begin position="108"/>
        <end position="134"/>
    </location>
</feature>
<dbReference type="EMBL" id="JBAMIC010000004">
    <property type="protein sequence ID" value="KAK7106993.1"/>
    <property type="molecule type" value="Genomic_DNA"/>
</dbReference>
<evidence type="ECO:0000256" key="8">
    <source>
        <dbReference type="SAM" id="MobiDB-lite"/>
    </source>
</evidence>
<dbReference type="InterPro" id="IPR027805">
    <property type="entry name" value="Transposase_HTH_dom"/>
</dbReference>
<evidence type="ECO:0000256" key="1">
    <source>
        <dbReference type="ARBA" id="ARBA00001968"/>
    </source>
</evidence>
<evidence type="ECO:0000256" key="6">
    <source>
        <dbReference type="PROSITE-ProRule" id="PRU00309"/>
    </source>
</evidence>
<evidence type="ECO:0000259" key="9">
    <source>
        <dbReference type="PROSITE" id="PS50950"/>
    </source>
</evidence>
<dbReference type="Pfam" id="PF13613">
    <property type="entry name" value="HTH_Tnp_4"/>
    <property type="match status" value="1"/>
</dbReference>
<dbReference type="Pfam" id="PF13359">
    <property type="entry name" value="DDE_Tnp_4"/>
    <property type="match status" value="1"/>
</dbReference>
<feature type="coiled-coil region" evidence="7">
    <location>
        <begin position="176"/>
        <end position="203"/>
    </location>
</feature>
<dbReference type="GO" id="GO:0003677">
    <property type="term" value="F:DNA binding"/>
    <property type="evidence" value="ECO:0007669"/>
    <property type="project" value="UniProtKB-UniRule"/>
</dbReference>
<dbReference type="SMART" id="SM00980">
    <property type="entry name" value="THAP"/>
    <property type="match status" value="1"/>
</dbReference>
<accession>A0AAN9ANS4</accession>
<dbReference type="Pfam" id="PF05485">
    <property type="entry name" value="THAP"/>
    <property type="match status" value="1"/>
</dbReference>
<evidence type="ECO:0000313" key="10">
    <source>
        <dbReference type="EMBL" id="KAK7090239.1"/>
    </source>
</evidence>
<dbReference type="PROSITE" id="PS50950">
    <property type="entry name" value="ZF_THAP"/>
    <property type="match status" value="1"/>
</dbReference>
<dbReference type="PANTHER" id="PTHR23080">
    <property type="entry name" value="THAP DOMAIN PROTEIN"/>
    <property type="match status" value="1"/>
</dbReference>
<keyword evidence="4" id="KW-0862">Zinc</keyword>
<gene>
    <name evidence="10" type="ORF">V1264_010062</name>
    <name evidence="11" type="ORF">V1264_014988</name>
</gene>
<evidence type="ECO:0000256" key="2">
    <source>
        <dbReference type="ARBA" id="ARBA00022723"/>
    </source>
</evidence>
<feature type="compositionally biased region" description="Acidic residues" evidence="8">
    <location>
        <begin position="121"/>
        <end position="134"/>
    </location>
</feature>
<name>A0AAN9ANS4_9CAEN</name>
<dbReference type="Proteomes" id="UP001374579">
    <property type="component" value="Unassembled WGS sequence"/>
</dbReference>
<evidence type="ECO:0000313" key="12">
    <source>
        <dbReference type="Proteomes" id="UP001374579"/>
    </source>
</evidence>
<organism evidence="10 12">
    <name type="scientific">Littorina saxatilis</name>
    <dbReference type="NCBI Taxonomy" id="31220"/>
    <lineage>
        <taxon>Eukaryota</taxon>
        <taxon>Metazoa</taxon>
        <taxon>Spiralia</taxon>
        <taxon>Lophotrochozoa</taxon>
        <taxon>Mollusca</taxon>
        <taxon>Gastropoda</taxon>
        <taxon>Caenogastropoda</taxon>
        <taxon>Littorinimorpha</taxon>
        <taxon>Littorinoidea</taxon>
        <taxon>Littorinidae</taxon>
        <taxon>Littorina</taxon>
    </lineage>
</organism>
<comment type="cofactor">
    <cofactor evidence="1">
        <name>a divalent metal cation</name>
        <dbReference type="ChEBI" id="CHEBI:60240"/>
    </cofactor>
</comment>